<gene>
    <name evidence="2" type="primary">Acey_s0243.g3506</name>
    <name evidence="2" type="ORF">Y032_0243g3506</name>
</gene>
<keyword evidence="1" id="KW-0472">Membrane</keyword>
<dbReference type="Proteomes" id="UP000024635">
    <property type="component" value="Unassembled WGS sequence"/>
</dbReference>
<evidence type="ECO:0000313" key="2">
    <source>
        <dbReference type="EMBL" id="EYB88696.1"/>
    </source>
</evidence>
<sequence length="105" mass="11980">MVQHLHDLCIYSSQPCGDFVHLYPSGKSVQLSKHFSPKLLLICCDDCRIICRIVVLSVSNATIVEYPCGQPAFLSFLYNYYLIILLAFSWCLLCLVHRIGVRIDK</sequence>
<feature type="transmembrane region" description="Helical" evidence="1">
    <location>
        <begin position="80"/>
        <end position="101"/>
    </location>
</feature>
<keyword evidence="1" id="KW-1133">Transmembrane helix</keyword>
<proteinExistence type="predicted"/>
<keyword evidence="1" id="KW-0812">Transmembrane</keyword>
<evidence type="ECO:0000313" key="3">
    <source>
        <dbReference type="Proteomes" id="UP000024635"/>
    </source>
</evidence>
<comment type="caution">
    <text evidence="2">The sequence shown here is derived from an EMBL/GenBank/DDBJ whole genome shotgun (WGS) entry which is preliminary data.</text>
</comment>
<evidence type="ECO:0000256" key="1">
    <source>
        <dbReference type="SAM" id="Phobius"/>
    </source>
</evidence>
<keyword evidence="3" id="KW-1185">Reference proteome</keyword>
<protein>
    <submittedName>
        <fullName evidence="2">Uncharacterized protein</fullName>
    </submittedName>
</protein>
<dbReference type="AlphaFoldDB" id="A0A016SEA5"/>
<reference evidence="3" key="1">
    <citation type="journal article" date="2015" name="Nat. Genet.">
        <title>The genome and transcriptome of the zoonotic hookworm Ancylostoma ceylanicum identify infection-specific gene families.</title>
        <authorList>
            <person name="Schwarz E.M."/>
            <person name="Hu Y."/>
            <person name="Antoshechkin I."/>
            <person name="Miller M.M."/>
            <person name="Sternberg P.W."/>
            <person name="Aroian R.V."/>
        </authorList>
    </citation>
    <scope>NUCLEOTIDE SEQUENCE</scope>
    <source>
        <strain evidence="3">HY135</strain>
    </source>
</reference>
<dbReference type="EMBL" id="JARK01001579">
    <property type="protein sequence ID" value="EYB88696.1"/>
    <property type="molecule type" value="Genomic_DNA"/>
</dbReference>
<organism evidence="2 3">
    <name type="scientific">Ancylostoma ceylanicum</name>
    <dbReference type="NCBI Taxonomy" id="53326"/>
    <lineage>
        <taxon>Eukaryota</taxon>
        <taxon>Metazoa</taxon>
        <taxon>Ecdysozoa</taxon>
        <taxon>Nematoda</taxon>
        <taxon>Chromadorea</taxon>
        <taxon>Rhabditida</taxon>
        <taxon>Rhabditina</taxon>
        <taxon>Rhabditomorpha</taxon>
        <taxon>Strongyloidea</taxon>
        <taxon>Ancylostomatidae</taxon>
        <taxon>Ancylostomatinae</taxon>
        <taxon>Ancylostoma</taxon>
    </lineage>
</organism>
<name>A0A016SEA5_9BILA</name>
<accession>A0A016SEA5</accession>